<dbReference type="RefSeq" id="WP_151625383.1">
    <property type="nucleotide sequence ID" value="NZ_CP043028.1"/>
</dbReference>
<name>A0A5P6VVZ2_PSEXY</name>
<dbReference type="KEGG" id="pxv:FXF36_14715"/>
<organism evidence="1 2">
    <name type="scientific">Pseudobutyrivibrio xylanivorans</name>
    <dbReference type="NCBI Taxonomy" id="185007"/>
    <lineage>
        <taxon>Bacteria</taxon>
        <taxon>Bacillati</taxon>
        <taxon>Bacillota</taxon>
        <taxon>Clostridia</taxon>
        <taxon>Lachnospirales</taxon>
        <taxon>Lachnospiraceae</taxon>
        <taxon>Pseudobutyrivibrio</taxon>
    </lineage>
</organism>
<protein>
    <submittedName>
        <fullName evidence="1">Uncharacterized protein</fullName>
    </submittedName>
</protein>
<dbReference type="PROSITE" id="PS51257">
    <property type="entry name" value="PROKAR_LIPOPROTEIN"/>
    <property type="match status" value="1"/>
</dbReference>
<proteinExistence type="predicted"/>
<evidence type="ECO:0000313" key="2">
    <source>
        <dbReference type="Proteomes" id="UP000327030"/>
    </source>
</evidence>
<evidence type="ECO:0000313" key="1">
    <source>
        <dbReference type="EMBL" id="QFJ56044.1"/>
    </source>
</evidence>
<dbReference type="Proteomes" id="UP000327030">
    <property type="component" value="Chromosome 1"/>
</dbReference>
<reference evidence="2" key="1">
    <citation type="submission" date="2019-08" db="EMBL/GenBank/DDBJ databases">
        <title>Complete Genome Sequence of the Polysaccharide-Degrading Rumen Bacterium Pseudobutyrivibrio xylanivorans MA3014.</title>
        <authorList>
            <person name="Palevich N."/>
            <person name="Maclean P.H."/>
            <person name="Kelly W.J."/>
            <person name="Leahy S.C."/>
            <person name="Rakonjac J."/>
            <person name="Attwood G.T."/>
        </authorList>
    </citation>
    <scope>NUCLEOTIDE SEQUENCE [LARGE SCALE GENOMIC DNA]</scope>
    <source>
        <strain evidence="2">MA3014</strain>
    </source>
</reference>
<accession>A0A5P6VVZ2</accession>
<sequence length="313" mass="33797">MTRQIEKVLALMVTATVVGAMFVGCGSSAGQAAGKESATLSEEAAPTSASEEKVGAPYFTKGVYANYSSELDNPTKDYFYVFYDEGAGYTDDGVSGLPFSCTQEDGKITFSFGGEGEAEEVLVVTEVKDDLVYAYFEGAEDRPLVFELMADADPDNFSAENYLGNGTDNVYNDANGWRVHYNPSCIEVNTQGNITTFVYTGDCAGTCMVSVTYDVDKNAKEVSEDLAKQYGDSASVSEGIFPGTEDEKGYWITSSSDGNDSGLYMTGIVRDYMEGYLLFENIMHMGGDEEMDMAASDSLATIIDSLQFSTNEN</sequence>
<dbReference type="EMBL" id="CP043028">
    <property type="protein sequence ID" value="QFJ56044.1"/>
    <property type="molecule type" value="Genomic_DNA"/>
</dbReference>
<dbReference type="AlphaFoldDB" id="A0A5P6VVZ2"/>
<dbReference type="OrthoDB" id="2051386at2"/>
<gene>
    <name evidence="1" type="ORF">FXF36_14715</name>
</gene>